<reference evidence="1 2" key="1">
    <citation type="submission" date="2017-11" db="EMBL/GenBank/DDBJ databases">
        <title>Bradyrhizobium forestalis sp. nov., an efficient nitrogen-fixing bacterium isolated from nodules of forest legume species in the Amazon.</title>
        <authorList>
            <person name="Costa E.M."/>
            <person name="Guimaraes A."/>
            <person name="Carvalho T.S."/>
            <person name="Rodrigues T.L."/>
            <person name="Ribeiro P.R.A."/>
            <person name="Lebbe L."/>
            <person name="Willems A."/>
            <person name="Moreira F.M.S."/>
        </authorList>
    </citation>
    <scope>NUCLEOTIDE SEQUENCE [LARGE SCALE GENOMIC DNA]</scope>
    <source>
        <strain evidence="1 2">INPA54B</strain>
    </source>
</reference>
<protein>
    <submittedName>
        <fullName evidence="1">Uncharacterized protein</fullName>
    </submittedName>
</protein>
<comment type="caution">
    <text evidence="1">The sequence shown here is derived from an EMBL/GenBank/DDBJ whole genome shotgun (WGS) entry which is preliminary data.</text>
</comment>
<dbReference type="AlphaFoldDB" id="A0A2M8RBK0"/>
<gene>
    <name evidence="1" type="ORF">CVM73_11660</name>
</gene>
<evidence type="ECO:0000313" key="2">
    <source>
        <dbReference type="Proteomes" id="UP000231194"/>
    </source>
</evidence>
<keyword evidence="2" id="KW-1185">Reference proteome</keyword>
<name>A0A2M8RBK0_9BRAD</name>
<accession>A0A2M8RBK0</accession>
<sequence length="74" mass="7965">MVDALARGQSAEGIVDDFPSLTRIRLRRRSNTPRRSQARVSLSLAESEAAPAELAGLGFDDEAEAGEVAPRRIS</sequence>
<dbReference type="Proteomes" id="UP000231194">
    <property type="component" value="Unassembled WGS sequence"/>
</dbReference>
<organism evidence="1 2">
    <name type="scientific">Bradyrhizobium forestalis</name>
    <dbReference type="NCBI Taxonomy" id="1419263"/>
    <lineage>
        <taxon>Bacteria</taxon>
        <taxon>Pseudomonadati</taxon>
        <taxon>Pseudomonadota</taxon>
        <taxon>Alphaproteobacteria</taxon>
        <taxon>Hyphomicrobiales</taxon>
        <taxon>Nitrobacteraceae</taxon>
        <taxon>Bradyrhizobium</taxon>
    </lineage>
</organism>
<evidence type="ECO:0000313" key="1">
    <source>
        <dbReference type="EMBL" id="PJG55207.1"/>
    </source>
</evidence>
<dbReference type="EMBL" id="PGVG01000007">
    <property type="protein sequence ID" value="PJG55207.1"/>
    <property type="molecule type" value="Genomic_DNA"/>
</dbReference>
<proteinExistence type="predicted"/>